<feature type="transmembrane region" description="Helical" evidence="1">
    <location>
        <begin position="92"/>
        <end position="114"/>
    </location>
</feature>
<accession>A0A4S8QBV1</accession>
<evidence type="ECO:0000313" key="2">
    <source>
        <dbReference type="EMBL" id="THV41987.1"/>
    </source>
</evidence>
<dbReference type="Proteomes" id="UP000308760">
    <property type="component" value="Unassembled WGS sequence"/>
</dbReference>
<dbReference type="InterPro" id="IPR021218">
    <property type="entry name" value="DUF2784"/>
</dbReference>
<reference evidence="2 3" key="2">
    <citation type="submission" date="2019-05" db="EMBL/GenBank/DDBJ databases">
        <title>Glycomyces buryatensis sp. nov.</title>
        <authorList>
            <person name="Nikitina E."/>
        </authorList>
    </citation>
    <scope>NUCLEOTIDE SEQUENCE [LARGE SCALE GENOMIC DNA]</scope>
    <source>
        <strain evidence="2 3">18</strain>
    </source>
</reference>
<gene>
    <name evidence="2" type="ORF">FAB82_08630</name>
</gene>
<dbReference type="RefSeq" id="WP_136534142.1">
    <property type="nucleotide sequence ID" value="NZ_STGY01000032.1"/>
</dbReference>
<evidence type="ECO:0000256" key="1">
    <source>
        <dbReference type="SAM" id="Phobius"/>
    </source>
</evidence>
<name>A0A4S8QBV1_9ACTN</name>
<dbReference type="Pfam" id="PF10861">
    <property type="entry name" value="DUF2784"/>
    <property type="match status" value="1"/>
</dbReference>
<comment type="caution">
    <text evidence="2">The sequence shown here is derived from an EMBL/GenBank/DDBJ whole genome shotgun (WGS) entry which is preliminary data.</text>
</comment>
<sequence>MVYRVLADVAMTLHFLFLVYVLLGGFLAWRWPRAWFPHAAVVAYGLIIAAFDFDCPLTPVEHYLRLRAGQAGLEPTGFIDTYIEGVVYPVEYILPARVLAALIIAVSWTGALLAERRRRLRPTGSTTSGPTVTH</sequence>
<dbReference type="AlphaFoldDB" id="A0A4S8QBV1"/>
<keyword evidence="3" id="KW-1185">Reference proteome</keyword>
<proteinExistence type="predicted"/>
<protein>
    <submittedName>
        <fullName evidence="2">DUF2784 domain-containing protein</fullName>
    </submittedName>
</protein>
<organism evidence="2 3">
    <name type="scientific">Glycomyces buryatensis</name>
    <dbReference type="NCBI Taxonomy" id="2570927"/>
    <lineage>
        <taxon>Bacteria</taxon>
        <taxon>Bacillati</taxon>
        <taxon>Actinomycetota</taxon>
        <taxon>Actinomycetes</taxon>
        <taxon>Glycomycetales</taxon>
        <taxon>Glycomycetaceae</taxon>
        <taxon>Glycomyces</taxon>
    </lineage>
</organism>
<evidence type="ECO:0000313" key="3">
    <source>
        <dbReference type="Proteomes" id="UP000308760"/>
    </source>
</evidence>
<dbReference type="OrthoDB" id="370375at2"/>
<keyword evidence="1" id="KW-0472">Membrane</keyword>
<reference evidence="3" key="1">
    <citation type="submission" date="2019-04" db="EMBL/GenBank/DDBJ databases">
        <title>Nocardioides xinjiangensis sp. nov.</title>
        <authorList>
            <person name="Liu S."/>
        </authorList>
    </citation>
    <scope>NUCLEOTIDE SEQUENCE [LARGE SCALE GENOMIC DNA]</scope>
    <source>
        <strain evidence="3">18</strain>
    </source>
</reference>
<keyword evidence="1" id="KW-1133">Transmembrane helix</keyword>
<keyword evidence="1" id="KW-0812">Transmembrane</keyword>
<feature type="transmembrane region" description="Helical" evidence="1">
    <location>
        <begin position="6"/>
        <end position="28"/>
    </location>
</feature>
<dbReference type="EMBL" id="STGY01000032">
    <property type="protein sequence ID" value="THV41987.1"/>
    <property type="molecule type" value="Genomic_DNA"/>
</dbReference>
<feature type="transmembrane region" description="Helical" evidence="1">
    <location>
        <begin position="35"/>
        <end position="53"/>
    </location>
</feature>